<dbReference type="PANTHER" id="PTHR48111">
    <property type="entry name" value="REGULATOR OF RPOS"/>
    <property type="match status" value="1"/>
</dbReference>
<name>A0ABT1Y0Q6_9FIRM</name>
<accession>A0ABT1Y0Q6</accession>
<keyword evidence="11" id="KW-1185">Reference proteome</keyword>
<dbReference type="PROSITE" id="PS50110">
    <property type="entry name" value="RESPONSE_REGULATORY"/>
    <property type="match status" value="1"/>
</dbReference>
<comment type="function">
    <text evidence="5">May play the central regulatory role in sporulation. It may be an element of the effector pathway responsible for the activation of sporulation genes in response to nutritional stress. Spo0A may act in concert with spo0H (a sigma factor) to control the expression of some genes that are critical to the sporulation process.</text>
</comment>
<dbReference type="Gene3D" id="3.40.50.2300">
    <property type="match status" value="1"/>
</dbReference>
<keyword evidence="3 7" id="KW-0238">DNA-binding</keyword>
<dbReference type="Proteomes" id="UP001524944">
    <property type="component" value="Unassembled WGS sequence"/>
</dbReference>
<evidence type="ECO:0000256" key="5">
    <source>
        <dbReference type="ARBA" id="ARBA00024867"/>
    </source>
</evidence>
<evidence type="ECO:0000259" key="9">
    <source>
        <dbReference type="PROSITE" id="PS51755"/>
    </source>
</evidence>
<dbReference type="InterPro" id="IPR036388">
    <property type="entry name" value="WH-like_DNA-bd_sf"/>
</dbReference>
<evidence type="ECO:0000313" key="10">
    <source>
        <dbReference type="EMBL" id="MCR6544111.1"/>
    </source>
</evidence>
<gene>
    <name evidence="10" type="ORF">NVS47_01025</name>
</gene>
<comment type="caution">
    <text evidence="10">The sequence shown here is derived from an EMBL/GenBank/DDBJ whole genome shotgun (WGS) entry which is preliminary data.</text>
</comment>
<feature type="DNA-binding region" description="OmpR/PhoB-type" evidence="7">
    <location>
        <begin position="128"/>
        <end position="227"/>
    </location>
</feature>
<protein>
    <recommendedName>
        <fullName evidence="1">Stage 0 sporulation protein A homolog</fullName>
    </recommendedName>
</protein>
<keyword evidence="4" id="KW-0804">Transcription</keyword>
<dbReference type="CDD" id="cd00383">
    <property type="entry name" value="trans_reg_C"/>
    <property type="match status" value="1"/>
</dbReference>
<dbReference type="SUPFAM" id="SSF52172">
    <property type="entry name" value="CheY-like"/>
    <property type="match status" value="1"/>
</dbReference>
<evidence type="ECO:0000313" key="11">
    <source>
        <dbReference type="Proteomes" id="UP001524944"/>
    </source>
</evidence>
<dbReference type="Pfam" id="PF00486">
    <property type="entry name" value="Trans_reg_C"/>
    <property type="match status" value="1"/>
</dbReference>
<evidence type="ECO:0000256" key="4">
    <source>
        <dbReference type="ARBA" id="ARBA00023163"/>
    </source>
</evidence>
<dbReference type="RefSeq" id="WP_257911632.1">
    <property type="nucleotide sequence ID" value="NZ_JANPWE010000001.1"/>
</dbReference>
<dbReference type="InterPro" id="IPR001867">
    <property type="entry name" value="OmpR/PhoB-type_DNA-bd"/>
</dbReference>
<evidence type="ECO:0000256" key="6">
    <source>
        <dbReference type="PROSITE-ProRule" id="PRU00169"/>
    </source>
</evidence>
<evidence type="ECO:0000256" key="1">
    <source>
        <dbReference type="ARBA" id="ARBA00018672"/>
    </source>
</evidence>
<proteinExistence type="predicted"/>
<sequence>MQKILIVDDEENIVSLIDYNLKSAGFQTLVAFNGRDGLSTALEHHPDLIILDLMLPKMDGFDVVRELRKSSSIPVLMLTARSEEFDRVLALELGADDYLIKPFSVRELIARVKAILRRSAGNKEEASSKMLQVGSITIDEEKHQVYVDEKEIDLTTKEYDLLKLLMTNPGRVFSREKLLEQLWDYEYFGDTRTIDVHIRHLRKKIEEDAANPRYLKTVWGVGYKFGE</sequence>
<evidence type="ECO:0000256" key="7">
    <source>
        <dbReference type="PROSITE-ProRule" id="PRU01091"/>
    </source>
</evidence>
<dbReference type="InterPro" id="IPR039420">
    <property type="entry name" value="WalR-like"/>
</dbReference>
<feature type="modified residue" description="4-aspartylphosphate" evidence="6">
    <location>
        <position position="52"/>
    </location>
</feature>
<feature type="domain" description="OmpR/PhoB-type" evidence="9">
    <location>
        <begin position="128"/>
        <end position="227"/>
    </location>
</feature>
<feature type="domain" description="Response regulatory" evidence="8">
    <location>
        <begin position="3"/>
        <end position="116"/>
    </location>
</feature>
<keyword evidence="2" id="KW-0805">Transcription regulation</keyword>
<evidence type="ECO:0000256" key="3">
    <source>
        <dbReference type="ARBA" id="ARBA00023125"/>
    </source>
</evidence>
<dbReference type="Gene3D" id="1.10.10.10">
    <property type="entry name" value="Winged helix-like DNA-binding domain superfamily/Winged helix DNA-binding domain"/>
    <property type="match status" value="1"/>
</dbReference>
<organism evidence="10 11">
    <name type="scientific">Dehalobacterium formicoaceticum</name>
    <dbReference type="NCBI Taxonomy" id="51515"/>
    <lineage>
        <taxon>Bacteria</taxon>
        <taxon>Bacillati</taxon>
        <taxon>Bacillota</taxon>
        <taxon>Clostridia</taxon>
        <taxon>Eubacteriales</taxon>
        <taxon>Peptococcaceae</taxon>
        <taxon>Dehalobacterium</taxon>
    </lineage>
</organism>
<dbReference type="InterPro" id="IPR016032">
    <property type="entry name" value="Sig_transdc_resp-reg_C-effctor"/>
</dbReference>
<dbReference type="InterPro" id="IPR001789">
    <property type="entry name" value="Sig_transdc_resp-reg_receiver"/>
</dbReference>
<dbReference type="Pfam" id="PF00072">
    <property type="entry name" value="Response_reg"/>
    <property type="match status" value="1"/>
</dbReference>
<dbReference type="InterPro" id="IPR011006">
    <property type="entry name" value="CheY-like_superfamily"/>
</dbReference>
<dbReference type="Gene3D" id="6.10.250.690">
    <property type="match status" value="1"/>
</dbReference>
<evidence type="ECO:0000259" key="8">
    <source>
        <dbReference type="PROSITE" id="PS50110"/>
    </source>
</evidence>
<dbReference type="EMBL" id="JANPWE010000001">
    <property type="protein sequence ID" value="MCR6544111.1"/>
    <property type="molecule type" value="Genomic_DNA"/>
</dbReference>
<dbReference type="SMART" id="SM00448">
    <property type="entry name" value="REC"/>
    <property type="match status" value="1"/>
</dbReference>
<dbReference type="PANTHER" id="PTHR48111:SF73">
    <property type="entry name" value="ALKALINE PHOSPHATASE SYNTHESIS TRANSCRIPTIONAL REGULATORY PROTEIN PHOP"/>
    <property type="match status" value="1"/>
</dbReference>
<dbReference type="SMART" id="SM00862">
    <property type="entry name" value="Trans_reg_C"/>
    <property type="match status" value="1"/>
</dbReference>
<evidence type="ECO:0000256" key="2">
    <source>
        <dbReference type="ARBA" id="ARBA00023015"/>
    </source>
</evidence>
<keyword evidence="6" id="KW-0597">Phosphoprotein</keyword>
<reference evidence="10 11" key="1">
    <citation type="submission" date="2022-08" db="EMBL/GenBank/DDBJ databases">
        <title>Proteogenomics of the novel Dehalobacterium formicoaceticum strain EZ94 highlights a key role of methyltransferases during anaerobic dichloromethane degradation.</title>
        <authorList>
            <person name="Wasmund K."/>
        </authorList>
    </citation>
    <scope>NUCLEOTIDE SEQUENCE [LARGE SCALE GENOMIC DNA]</scope>
    <source>
        <strain evidence="10 11">EZ94</strain>
    </source>
</reference>
<dbReference type="PROSITE" id="PS51755">
    <property type="entry name" value="OMPR_PHOB"/>
    <property type="match status" value="1"/>
</dbReference>
<dbReference type="SUPFAM" id="SSF46894">
    <property type="entry name" value="C-terminal effector domain of the bipartite response regulators"/>
    <property type="match status" value="1"/>
</dbReference>